<sequence length="153" mass="17158">MLPRLQASWELVIATARKNPVTSAMLFTSAVCMYFEVRAARYNYKALHTTQTSVETMVDEAVTELRGIMKSADRRFGEAMNSRDDFTRQLQLQNVEQSKSVSRLQAALRMCVRDPRVLHDLTQFNGYYGGSTTSPQGFQSSSSVGDDDTSVND</sequence>
<accession>A0A0S4KHT3</accession>
<reference evidence="3" key="1">
    <citation type="submission" date="2015-09" db="EMBL/GenBank/DDBJ databases">
        <authorList>
            <consortium name="Pathogen Informatics"/>
        </authorList>
    </citation>
    <scope>NUCLEOTIDE SEQUENCE [LARGE SCALE GENOMIC DNA]</scope>
    <source>
        <strain evidence="3">Lake Konstanz</strain>
    </source>
</reference>
<dbReference type="EMBL" id="CYKH01000486">
    <property type="protein sequence ID" value="CUI14095.1"/>
    <property type="molecule type" value="Genomic_DNA"/>
</dbReference>
<evidence type="ECO:0000256" key="1">
    <source>
        <dbReference type="SAM" id="MobiDB-lite"/>
    </source>
</evidence>
<proteinExistence type="predicted"/>
<protein>
    <submittedName>
        <fullName evidence="2">Uncharacterized protein</fullName>
    </submittedName>
</protein>
<name>A0A0S4KHT3_BODSA</name>
<dbReference type="VEuPathDB" id="TriTrypDB:BSAL_69230"/>
<evidence type="ECO:0000313" key="2">
    <source>
        <dbReference type="EMBL" id="CUI14095.1"/>
    </source>
</evidence>
<keyword evidence="3" id="KW-1185">Reference proteome</keyword>
<dbReference type="OrthoDB" id="275603at2759"/>
<gene>
    <name evidence="2" type="ORF">BSAL_69230</name>
</gene>
<organism evidence="2 3">
    <name type="scientific">Bodo saltans</name>
    <name type="common">Flagellated protozoan</name>
    <dbReference type="NCBI Taxonomy" id="75058"/>
    <lineage>
        <taxon>Eukaryota</taxon>
        <taxon>Discoba</taxon>
        <taxon>Euglenozoa</taxon>
        <taxon>Kinetoplastea</taxon>
        <taxon>Metakinetoplastina</taxon>
        <taxon>Eubodonida</taxon>
        <taxon>Bodonidae</taxon>
        <taxon>Bodo</taxon>
    </lineage>
</organism>
<feature type="region of interest" description="Disordered" evidence="1">
    <location>
        <begin position="132"/>
        <end position="153"/>
    </location>
</feature>
<evidence type="ECO:0000313" key="3">
    <source>
        <dbReference type="Proteomes" id="UP000051952"/>
    </source>
</evidence>
<dbReference type="Proteomes" id="UP000051952">
    <property type="component" value="Unassembled WGS sequence"/>
</dbReference>
<dbReference type="AlphaFoldDB" id="A0A0S4KHT3"/>